<reference evidence="3" key="1">
    <citation type="submission" date="2019-09" db="EMBL/GenBank/DDBJ databases">
        <title>Characterisation of the sponge microbiome using genome-centric metagenomics.</title>
        <authorList>
            <person name="Engelberts J.P."/>
            <person name="Robbins S.J."/>
            <person name="De Goeij J.M."/>
            <person name="Aranda M."/>
            <person name="Bell S.C."/>
            <person name="Webster N.S."/>
        </authorList>
    </citation>
    <scope>NUCLEOTIDE SEQUENCE</scope>
    <source>
        <strain evidence="3">SB0664_bin_43</strain>
    </source>
</reference>
<dbReference type="GO" id="GO:0004803">
    <property type="term" value="F:transposase activity"/>
    <property type="evidence" value="ECO:0007669"/>
    <property type="project" value="InterPro"/>
</dbReference>
<protein>
    <submittedName>
        <fullName evidence="3">Transposase</fullName>
    </submittedName>
</protein>
<dbReference type="InterPro" id="IPR002559">
    <property type="entry name" value="Transposase_11"/>
</dbReference>
<gene>
    <name evidence="3" type="ORF">F4Y60_03050</name>
</gene>
<dbReference type="EMBL" id="VXRY01000115">
    <property type="protein sequence ID" value="MXY33065.1"/>
    <property type="molecule type" value="Genomic_DNA"/>
</dbReference>
<sequence length="224" mass="24567">MALGSCEWRGAAMHPPSRRPGSAITAGRPGTKSRIGWRSARPRGALPQRGPGARTGPASASSASIVSFSRGSFFGLRAKSNTRLRLLSSQPVDRASGLIFDQVMRPDGVSSVTGFPDRLRRIRHRDPERDKTMVFLASNFALPAMTVAGINRARWQVEPFSEWIRQHRRTEPFLGTSANAVKTRIWTAVSVCVLMAIIRIQLLAGSETASRQTGLPKQLTLFNF</sequence>
<dbReference type="GO" id="GO:0003677">
    <property type="term" value="F:DNA binding"/>
    <property type="evidence" value="ECO:0007669"/>
    <property type="project" value="InterPro"/>
</dbReference>
<organism evidence="3">
    <name type="scientific">Boseongicola sp. SB0664_bin_43</name>
    <dbReference type="NCBI Taxonomy" id="2604844"/>
    <lineage>
        <taxon>Bacteria</taxon>
        <taxon>Pseudomonadati</taxon>
        <taxon>Pseudomonadota</taxon>
        <taxon>Alphaproteobacteria</taxon>
        <taxon>Rhodobacterales</taxon>
        <taxon>Paracoccaceae</taxon>
        <taxon>Boseongicola</taxon>
    </lineage>
</organism>
<dbReference type="InterPro" id="IPR012337">
    <property type="entry name" value="RNaseH-like_sf"/>
</dbReference>
<dbReference type="SUPFAM" id="SSF53098">
    <property type="entry name" value="Ribonuclease H-like"/>
    <property type="match status" value="1"/>
</dbReference>
<dbReference type="GO" id="GO:0006313">
    <property type="term" value="P:DNA transposition"/>
    <property type="evidence" value="ECO:0007669"/>
    <property type="project" value="InterPro"/>
</dbReference>
<evidence type="ECO:0000256" key="1">
    <source>
        <dbReference type="SAM" id="MobiDB-lite"/>
    </source>
</evidence>
<feature type="region of interest" description="Disordered" evidence="1">
    <location>
        <begin position="1"/>
        <end position="61"/>
    </location>
</feature>
<dbReference type="AlphaFoldDB" id="A0A6B0XXY6"/>
<accession>A0A6B0XXY6</accession>
<name>A0A6B0XXY6_9RHOB</name>
<comment type="caution">
    <text evidence="3">The sequence shown here is derived from an EMBL/GenBank/DDBJ whole genome shotgun (WGS) entry which is preliminary data.</text>
</comment>
<evidence type="ECO:0000259" key="2">
    <source>
        <dbReference type="Pfam" id="PF01609"/>
    </source>
</evidence>
<feature type="domain" description="Transposase IS4-like" evidence="2">
    <location>
        <begin position="70"/>
        <end position="189"/>
    </location>
</feature>
<dbReference type="Pfam" id="PF01609">
    <property type="entry name" value="DDE_Tnp_1"/>
    <property type="match status" value="1"/>
</dbReference>
<evidence type="ECO:0000313" key="3">
    <source>
        <dbReference type="EMBL" id="MXY33065.1"/>
    </source>
</evidence>
<proteinExistence type="predicted"/>